<dbReference type="EMBL" id="GL883077">
    <property type="protein sequence ID" value="EGF93100.1"/>
    <property type="molecule type" value="Genomic_DNA"/>
</dbReference>
<feature type="domain" description="Tail sheath protein subtilisin-like" evidence="2">
    <location>
        <begin position="4"/>
        <end position="122"/>
    </location>
</feature>
<dbReference type="Pfam" id="PF17482">
    <property type="entry name" value="Phage_sheath_1C"/>
    <property type="match status" value="1"/>
</dbReference>
<evidence type="ECO:0000256" key="1">
    <source>
        <dbReference type="ARBA" id="ARBA00008005"/>
    </source>
</evidence>
<dbReference type="InterPro" id="IPR020287">
    <property type="entry name" value="Tail_sheath_C"/>
</dbReference>
<keyword evidence="5" id="KW-1185">Reference proteome</keyword>
<dbReference type="RefSeq" id="WP_006272289.1">
    <property type="nucleotide sequence ID" value="NZ_GL883077.1"/>
</dbReference>
<dbReference type="Proteomes" id="UP000006512">
    <property type="component" value="Unassembled WGS sequence"/>
</dbReference>
<name>F4QJB7_9CAUL</name>
<dbReference type="InterPro" id="IPR052042">
    <property type="entry name" value="Tail_sheath_structural"/>
</dbReference>
<organism evidence="4 5">
    <name type="scientific">Asticcacaulis biprosthecium C19</name>
    <dbReference type="NCBI Taxonomy" id="715226"/>
    <lineage>
        <taxon>Bacteria</taxon>
        <taxon>Pseudomonadati</taxon>
        <taxon>Pseudomonadota</taxon>
        <taxon>Alphaproteobacteria</taxon>
        <taxon>Caulobacterales</taxon>
        <taxon>Caulobacteraceae</taxon>
        <taxon>Asticcacaulis</taxon>
    </lineage>
</organism>
<dbReference type="STRING" id="715226.ABI_15400"/>
<reference evidence="5" key="1">
    <citation type="submission" date="2011-03" db="EMBL/GenBank/DDBJ databases">
        <title>Draft genome sequence of Brevundimonas diminuta.</title>
        <authorList>
            <person name="Brown P.J.B."/>
            <person name="Buechlein A."/>
            <person name="Hemmerich C."/>
            <person name="Brun Y.V."/>
        </authorList>
    </citation>
    <scope>NUCLEOTIDE SEQUENCE [LARGE SCALE GENOMIC DNA]</scope>
    <source>
        <strain evidence="5">C19</strain>
    </source>
</reference>
<dbReference type="PANTHER" id="PTHR35861">
    <property type="match status" value="1"/>
</dbReference>
<dbReference type="InterPro" id="IPR035089">
    <property type="entry name" value="Phage_sheath_subtilisin"/>
</dbReference>
<dbReference type="AlphaFoldDB" id="F4QJB7"/>
<evidence type="ECO:0000259" key="2">
    <source>
        <dbReference type="Pfam" id="PF04984"/>
    </source>
</evidence>
<comment type="similarity">
    <text evidence="1">Belongs to the myoviridae tail sheath protein family.</text>
</comment>
<dbReference type="HOGENOM" id="CLU_037707_2_0_5"/>
<proteinExistence type="inferred from homology"/>
<feature type="domain" description="Tail sheath protein C-terminal" evidence="3">
    <location>
        <begin position="124"/>
        <end position="225"/>
    </location>
</feature>
<evidence type="ECO:0000313" key="4">
    <source>
        <dbReference type="EMBL" id="EGF93100.1"/>
    </source>
</evidence>
<accession>F4QJB7</accession>
<evidence type="ECO:0000259" key="3">
    <source>
        <dbReference type="Pfam" id="PF17482"/>
    </source>
</evidence>
<dbReference type="eggNOG" id="COG3497">
    <property type="taxonomic scope" value="Bacteria"/>
</dbReference>
<dbReference type="Pfam" id="PF04984">
    <property type="entry name" value="Phage_sheath_1"/>
    <property type="match status" value="1"/>
</dbReference>
<gene>
    <name evidence="4" type="ORF">ABI_15400</name>
</gene>
<sequence length="240" mass="26291">MPPQKKLRAFVYASCSGADTLAEVGTYREGFGDRELMLIYPDFTGYTGEAVASALGLRALLDHTKGWHHSLSNNIVSGVTGISTPISWNMQGSGTDAATLNNEPVTTIIRNNGYRFWGNRTCSDEPLYAFEVATRTNFVIQDTIDEGLLWAIDKPITAQLVKDIIDSLNNVAREMITAGRVIGLRFWYDPDANTPADLAAGKVKIDYDFTPCAPLEDLGLTGRITDRYYADLGTQLAQLG</sequence>
<dbReference type="PANTHER" id="PTHR35861:SF1">
    <property type="entry name" value="PHAGE TAIL SHEATH PROTEIN"/>
    <property type="match status" value="1"/>
</dbReference>
<evidence type="ECO:0000313" key="5">
    <source>
        <dbReference type="Proteomes" id="UP000006512"/>
    </source>
</evidence>
<protein>
    <submittedName>
        <fullName evidence="4">Major tail sheath protein</fullName>
    </submittedName>
</protein>